<protein>
    <recommendedName>
        <fullName evidence="6">6-bladed beta-propeller</fullName>
    </recommendedName>
</protein>
<comment type="caution">
    <text evidence="4">The sequence shown here is derived from an EMBL/GenBank/DDBJ whole genome shotgun (WGS) entry which is preliminary data.</text>
</comment>
<dbReference type="InterPro" id="IPR050952">
    <property type="entry name" value="TRIM-NHL_E3_ligases"/>
</dbReference>
<dbReference type="Gene3D" id="2.120.10.30">
    <property type="entry name" value="TolB, C-terminal domain"/>
    <property type="match status" value="2"/>
</dbReference>
<dbReference type="InterPro" id="IPR011042">
    <property type="entry name" value="6-blade_b-propeller_TolB-like"/>
</dbReference>
<dbReference type="PROSITE" id="PS51125">
    <property type="entry name" value="NHL"/>
    <property type="match status" value="3"/>
</dbReference>
<dbReference type="AlphaFoldDB" id="A0A849KKA6"/>
<dbReference type="RefSeq" id="WP_171562856.1">
    <property type="nucleotide sequence ID" value="NZ_JABFCS010000001.1"/>
</dbReference>
<keyword evidence="3" id="KW-0732">Signal</keyword>
<feature type="repeat" description="NHL" evidence="2">
    <location>
        <begin position="118"/>
        <end position="159"/>
    </location>
</feature>
<proteinExistence type="predicted"/>
<gene>
    <name evidence="4" type="ORF">HK415_21855</name>
</gene>
<feature type="signal peptide" evidence="3">
    <location>
        <begin position="1"/>
        <end position="26"/>
    </location>
</feature>
<evidence type="ECO:0000313" key="4">
    <source>
        <dbReference type="EMBL" id="NNU45225.1"/>
    </source>
</evidence>
<dbReference type="PANTHER" id="PTHR24104:SF25">
    <property type="entry name" value="PROTEIN LIN-41"/>
    <property type="match status" value="1"/>
</dbReference>
<reference evidence="4 5" key="1">
    <citation type="submission" date="2020-05" db="EMBL/GenBank/DDBJ databases">
        <authorList>
            <person name="Khan S.A."/>
            <person name="Jeon C.O."/>
            <person name="Chun B.H."/>
        </authorList>
    </citation>
    <scope>NUCLEOTIDE SEQUENCE [LARGE SCALE GENOMIC DNA]</scope>
    <source>
        <strain evidence="4 5">B156</strain>
    </source>
</reference>
<keyword evidence="1" id="KW-0677">Repeat</keyword>
<sequence>MNPFSHRRTLLLGLGGSALLASCAVAPPPAKDEDVGDLLWPMPPELPRYAWETTLRSVADVQSETKDEEFRRRMLGTSRAEILAVEKPSCIAARDGRIYVGDGVRRHIVVFDAARRRVFQFGIRPPGTLSKPAAIALDRDGRVYVADTTLRRVFVYDALGLHQITIGTPAELQRPTGVAVSRDGSRIYVIDRADNDSDLHRVLVYGADGKLLQEIGRRGKGEGEFNVPVQATVTPDGNLHVLDAGNFRVQSFDAQGRYLRSFGQVGNGLGQFARPRALTCDDAGRLYVTDGSFGNVQIFTDRGELLLTIGRASTRDRPGRYGLISGVAVDNTGRIYVADQLYQKVDVIRPVPEAEGKALQAKARG</sequence>
<evidence type="ECO:0000256" key="1">
    <source>
        <dbReference type="ARBA" id="ARBA00022737"/>
    </source>
</evidence>
<dbReference type="Pfam" id="PF17170">
    <property type="entry name" value="DUF5128"/>
    <property type="match status" value="1"/>
</dbReference>
<keyword evidence="5" id="KW-1185">Reference proteome</keyword>
<accession>A0A849KKA6</accession>
<feature type="chain" id="PRO_5032775460" description="6-bladed beta-propeller" evidence="3">
    <location>
        <begin position="27"/>
        <end position="365"/>
    </location>
</feature>
<dbReference type="SUPFAM" id="SSF101898">
    <property type="entry name" value="NHL repeat"/>
    <property type="match status" value="1"/>
</dbReference>
<reference evidence="4 5" key="2">
    <citation type="submission" date="2020-06" db="EMBL/GenBank/DDBJ databases">
        <title>Ramlibacter rhizophilus sp. nov., isolated from rhizosphere soil of national flower Mugunghwa from South Korea.</title>
        <authorList>
            <person name="Zheng-Fei Y."/>
            <person name="Huan T."/>
        </authorList>
    </citation>
    <scope>NUCLEOTIDE SEQUENCE [LARGE SCALE GENOMIC DNA]</scope>
    <source>
        <strain evidence="4 5">B156</strain>
    </source>
</reference>
<feature type="repeat" description="NHL" evidence="2">
    <location>
        <begin position="259"/>
        <end position="302"/>
    </location>
</feature>
<dbReference type="InterPro" id="IPR001258">
    <property type="entry name" value="NHL_repeat"/>
</dbReference>
<evidence type="ECO:0008006" key="6">
    <source>
        <dbReference type="Google" id="ProtNLM"/>
    </source>
</evidence>
<dbReference type="Proteomes" id="UP000552954">
    <property type="component" value="Unassembled WGS sequence"/>
</dbReference>
<organism evidence="4 5">
    <name type="scientific">Ramlibacter montanisoli</name>
    <dbReference type="NCBI Taxonomy" id="2732512"/>
    <lineage>
        <taxon>Bacteria</taxon>
        <taxon>Pseudomonadati</taxon>
        <taxon>Pseudomonadota</taxon>
        <taxon>Betaproteobacteria</taxon>
        <taxon>Burkholderiales</taxon>
        <taxon>Comamonadaceae</taxon>
        <taxon>Ramlibacter</taxon>
    </lineage>
</organism>
<dbReference type="GO" id="GO:0008270">
    <property type="term" value="F:zinc ion binding"/>
    <property type="evidence" value="ECO:0007669"/>
    <property type="project" value="UniProtKB-KW"/>
</dbReference>
<evidence type="ECO:0000313" key="5">
    <source>
        <dbReference type="Proteomes" id="UP000552954"/>
    </source>
</evidence>
<dbReference type="PROSITE" id="PS51257">
    <property type="entry name" value="PROKAR_LIPOPROTEIN"/>
    <property type="match status" value="1"/>
</dbReference>
<feature type="repeat" description="NHL" evidence="2">
    <location>
        <begin position="212"/>
        <end position="255"/>
    </location>
</feature>
<dbReference type="EMBL" id="JABFCS010000001">
    <property type="protein sequence ID" value="NNU45225.1"/>
    <property type="molecule type" value="Genomic_DNA"/>
</dbReference>
<evidence type="ECO:0000256" key="3">
    <source>
        <dbReference type="SAM" id="SignalP"/>
    </source>
</evidence>
<name>A0A849KKA6_9BURK</name>
<dbReference type="PANTHER" id="PTHR24104">
    <property type="entry name" value="E3 UBIQUITIN-PROTEIN LIGASE NHLRC1-RELATED"/>
    <property type="match status" value="1"/>
</dbReference>
<evidence type="ECO:0000256" key="2">
    <source>
        <dbReference type="PROSITE-ProRule" id="PRU00504"/>
    </source>
</evidence>